<feature type="region of interest" description="Disordered" evidence="1">
    <location>
        <begin position="325"/>
        <end position="353"/>
    </location>
</feature>
<organism evidence="2 3">
    <name type="scientific">Entomortierella chlamydospora</name>
    <dbReference type="NCBI Taxonomy" id="101097"/>
    <lineage>
        <taxon>Eukaryota</taxon>
        <taxon>Fungi</taxon>
        <taxon>Fungi incertae sedis</taxon>
        <taxon>Mucoromycota</taxon>
        <taxon>Mortierellomycotina</taxon>
        <taxon>Mortierellomycetes</taxon>
        <taxon>Mortierellales</taxon>
        <taxon>Mortierellaceae</taxon>
        <taxon>Entomortierella</taxon>
    </lineage>
</organism>
<feature type="region of interest" description="Disordered" evidence="1">
    <location>
        <begin position="126"/>
        <end position="151"/>
    </location>
</feature>
<feature type="compositionally biased region" description="Low complexity" evidence="1">
    <location>
        <begin position="59"/>
        <end position="75"/>
    </location>
</feature>
<gene>
    <name evidence="2" type="ORF">BGZ80_010186</name>
</gene>
<accession>A0A9P6MW10</accession>
<keyword evidence="3" id="KW-1185">Reference proteome</keyword>
<feature type="compositionally biased region" description="Low complexity" evidence="1">
    <location>
        <begin position="341"/>
        <end position="352"/>
    </location>
</feature>
<dbReference type="EMBL" id="JAAAID010000683">
    <property type="protein sequence ID" value="KAG0014861.1"/>
    <property type="molecule type" value="Genomic_DNA"/>
</dbReference>
<evidence type="ECO:0000313" key="2">
    <source>
        <dbReference type="EMBL" id="KAG0014861.1"/>
    </source>
</evidence>
<dbReference type="AlphaFoldDB" id="A0A9P6MW10"/>
<feature type="compositionally biased region" description="Polar residues" evidence="1">
    <location>
        <begin position="331"/>
        <end position="340"/>
    </location>
</feature>
<protein>
    <submittedName>
        <fullName evidence="2">Uncharacterized protein</fullName>
    </submittedName>
</protein>
<feature type="region of interest" description="Disordered" evidence="1">
    <location>
        <begin position="59"/>
        <end position="81"/>
    </location>
</feature>
<name>A0A9P6MW10_9FUNG</name>
<comment type="caution">
    <text evidence="2">The sequence shown here is derived from an EMBL/GenBank/DDBJ whole genome shotgun (WGS) entry which is preliminary data.</text>
</comment>
<evidence type="ECO:0000256" key="1">
    <source>
        <dbReference type="SAM" id="MobiDB-lite"/>
    </source>
</evidence>
<sequence>MTAVISGQPLSSHYSPESRTANDLAWERHCYYQQQQHMEEALAERKRMEMQVCQEQQGLQQGMQQGMQQGPQQGGLSPPEPNFAAWTGSLNRVPSSSLSPNTAKALGLSRSRSLCSIFGDWGANSSEKHLSRGSTRVKSKASDGKGLSASFRHMRKNESKDLETANVGDDGNVTKDLNVLQPVSVPKTAAPLARKSTLKSIAPSIRSLARRCSSKFGSRPYSIAGTSSDPIVEFPDKKSKANDFNTPQILVSEESKIQDSQQTAQDMASAAKRNLPATLVTTTFQLLGTKPERASVHRKVTLYRSKTMTHSSKPTLKADELITKHSRSATDDPSTILQTQSSPDSPRSSLRLANGRGLDLPMVNSRPQLNDLFIQDVERSADELGKSLPTNESVLDHASELEQENEIRRQIIEILAMGRKERISARTGQAIGIHPESKLSTIPLSPLALEAQEIPPIDPVEALNEEVDPCERIAFMLVPKSRYEFQPLVAV</sequence>
<reference evidence="2" key="1">
    <citation type="journal article" date="2020" name="Fungal Divers.">
        <title>Resolving the Mortierellaceae phylogeny through synthesis of multi-gene phylogenetics and phylogenomics.</title>
        <authorList>
            <person name="Vandepol N."/>
            <person name="Liber J."/>
            <person name="Desiro A."/>
            <person name="Na H."/>
            <person name="Kennedy M."/>
            <person name="Barry K."/>
            <person name="Grigoriev I.V."/>
            <person name="Miller A.N."/>
            <person name="O'Donnell K."/>
            <person name="Stajich J.E."/>
            <person name="Bonito G."/>
        </authorList>
    </citation>
    <scope>NUCLEOTIDE SEQUENCE</scope>
    <source>
        <strain evidence="2">NRRL 2769</strain>
    </source>
</reference>
<evidence type="ECO:0000313" key="3">
    <source>
        <dbReference type="Proteomes" id="UP000703661"/>
    </source>
</evidence>
<proteinExistence type="predicted"/>
<dbReference type="Proteomes" id="UP000703661">
    <property type="component" value="Unassembled WGS sequence"/>
</dbReference>